<accession>A0A8S2ZL27</accession>
<sequence length="124" mass="14322">MEDQALAWYSENEDEFSSFAAFVKLFRAHFIKAPLVTTPVLTSHPSCFSTLQSNITCTASAQFEGILLPALLEDFLKKQKQYSGGKENVIRWLEDLEQQFSTVHWPNDMKLKYIARFLKDEARQ</sequence>
<reference evidence="1" key="1">
    <citation type="submission" date="2021-02" db="EMBL/GenBank/DDBJ databases">
        <authorList>
            <person name="Nowell W R."/>
        </authorList>
    </citation>
    <scope>NUCLEOTIDE SEQUENCE</scope>
</reference>
<organism evidence="1 2">
    <name type="scientific">Didymodactylos carnosus</name>
    <dbReference type="NCBI Taxonomy" id="1234261"/>
    <lineage>
        <taxon>Eukaryota</taxon>
        <taxon>Metazoa</taxon>
        <taxon>Spiralia</taxon>
        <taxon>Gnathifera</taxon>
        <taxon>Rotifera</taxon>
        <taxon>Eurotatoria</taxon>
        <taxon>Bdelloidea</taxon>
        <taxon>Philodinida</taxon>
        <taxon>Philodinidae</taxon>
        <taxon>Didymodactylos</taxon>
    </lineage>
</organism>
<evidence type="ECO:0000313" key="2">
    <source>
        <dbReference type="Proteomes" id="UP000681722"/>
    </source>
</evidence>
<evidence type="ECO:0000313" key="1">
    <source>
        <dbReference type="EMBL" id="CAF4634892.1"/>
    </source>
</evidence>
<dbReference type="Proteomes" id="UP000681722">
    <property type="component" value="Unassembled WGS sequence"/>
</dbReference>
<proteinExistence type="predicted"/>
<comment type="caution">
    <text evidence="1">The sequence shown here is derived from an EMBL/GenBank/DDBJ whole genome shotgun (WGS) entry which is preliminary data.</text>
</comment>
<gene>
    <name evidence="1" type="ORF">SRO942_LOCUS49967</name>
</gene>
<dbReference type="EMBL" id="CAJOBC010137810">
    <property type="protein sequence ID" value="CAF4634892.1"/>
    <property type="molecule type" value="Genomic_DNA"/>
</dbReference>
<dbReference type="AlphaFoldDB" id="A0A8S2ZL27"/>
<feature type="non-terminal residue" evidence="1">
    <location>
        <position position="124"/>
    </location>
</feature>
<name>A0A8S2ZL27_9BILA</name>
<protein>
    <submittedName>
        <fullName evidence="1">Uncharacterized protein</fullName>
    </submittedName>
</protein>
<dbReference type="OrthoDB" id="10066975at2759"/>